<dbReference type="Pfam" id="PF01636">
    <property type="entry name" value="APH"/>
    <property type="match status" value="1"/>
</dbReference>
<comment type="caution">
    <text evidence="2">The sequence shown here is derived from an EMBL/GenBank/DDBJ whole genome shotgun (WGS) entry which is preliminary data.</text>
</comment>
<dbReference type="EMBL" id="JACHJW010000001">
    <property type="protein sequence ID" value="MBB4960599.1"/>
    <property type="molecule type" value="Genomic_DNA"/>
</dbReference>
<reference evidence="2 3" key="1">
    <citation type="submission" date="2020-08" db="EMBL/GenBank/DDBJ databases">
        <title>Sequencing the genomes of 1000 actinobacteria strains.</title>
        <authorList>
            <person name="Klenk H.-P."/>
        </authorList>
    </citation>
    <scope>NUCLEOTIDE SEQUENCE [LARGE SCALE GENOMIC DNA]</scope>
    <source>
        <strain evidence="2 3">DSM 45886</strain>
    </source>
</reference>
<evidence type="ECO:0000259" key="1">
    <source>
        <dbReference type="Pfam" id="PF01636"/>
    </source>
</evidence>
<dbReference type="InterPro" id="IPR002575">
    <property type="entry name" value="Aminoglycoside_PTrfase"/>
</dbReference>
<evidence type="ECO:0000313" key="3">
    <source>
        <dbReference type="Proteomes" id="UP000578819"/>
    </source>
</evidence>
<accession>A0A7W7STG1</accession>
<dbReference type="SUPFAM" id="SSF56112">
    <property type="entry name" value="Protein kinase-like (PK-like)"/>
    <property type="match status" value="1"/>
</dbReference>
<protein>
    <recommendedName>
        <fullName evidence="1">Aminoglycoside phosphotransferase domain-containing protein</fullName>
    </recommendedName>
</protein>
<dbReference type="AlphaFoldDB" id="A0A7W7STG1"/>
<dbReference type="Proteomes" id="UP000578819">
    <property type="component" value="Unassembled WGS sequence"/>
</dbReference>
<dbReference type="RefSeq" id="WP_184536348.1">
    <property type="nucleotide sequence ID" value="NZ_JACHJW010000001.1"/>
</dbReference>
<dbReference type="InterPro" id="IPR011009">
    <property type="entry name" value="Kinase-like_dom_sf"/>
</dbReference>
<evidence type="ECO:0000313" key="2">
    <source>
        <dbReference type="EMBL" id="MBB4960599.1"/>
    </source>
</evidence>
<feature type="domain" description="Aminoglycoside phosphotransferase" evidence="1">
    <location>
        <begin position="62"/>
        <end position="257"/>
    </location>
</feature>
<name>A0A7W7STG1_9ACTN</name>
<sequence>MSALPLPAVPYDRTAIRPDWADLPPDLRATIEDRLGSPVTGARTAGGGFTRGFAAVLDTAAGEPVFVKAASLIGQPDLCHWYAREAAVTAVLPPRLRVPRPRWTLTTADHFVICLDAVDGGRMPTLPWVPAELDATLTAYATVADALREPPAELVALGLSGLAGVAHTDLSWWREIAAGREPVPAVSAGTLDRLPELVRLEALLPGYAATGTVIHNDLRLDNVLIDRVGDAWFCDWNWVCFGPAWFDVAGLLVTAYASGLDADRFFATHPAAAEAPPHALDATLAAMSGYWLCRAASGPTGASPHVRTHEQWSGEMALAWLARRQGWR</sequence>
<keyword evidence="3" id="KW-1185">Reference proteome</keyword>
<dbReference type="Gene3D" id="3.90.1200.10">
    <property type="match status" value="1"/>
</dbReference>
<organism evidence="2 3">
    <name type="scientific">Micromonospora polyrhachis</name>
    <dbReference type="NCBI Taxonomy" id="1282883"/>
    <lineage>
        <taxon>Bacteria</taxon>
        <taxon>Bacillati</taxon>
        <taxon>Actinomycetota</taxon>
        <taxon>Actinomycetes</taxon>
        <taxon>Micromonosporales</taxon>
        <taxon>Micromonosporaceae</taxon>
        <taxon>Micromonospora</taxon>
    </lineage>
</organism>
<gene>
    <name evidence="2" type="ORF">FHR38_004332</name>
</gene>
<proteinExistence type="predicted"/>